<organism evidence="2 3">
    <name type="scientific">Sporolactobacillus kofuensis</name>
    <dbReference type="NCBI Taxonomy" id="269672"/>
    <lineage>
        <taxon>Bacteria</taxon>
        <taxon>Bacillati</taxon>
        <taxon>Bacillota</taxon>
        <taxon>Bacilli</taxon>
        <taxon>Bacillales</taxon>
        <taxon>Sporolactobacillaceae</taxon>
        <taxon>Sporolactobacillus</taxon>
    </lineage>
</organism>
<dbReference type="Gene3D" id="1.10.150.130">
    <property type="match status" value="1"/>
</dbReference>
<dbReference type="Proteomes" id="UP001596267">
    <property type="component" value="Unassembled WGS sequence"/>
</dbReference>
<evidence type="ECO:0000313" key="2">
    <source>
        <dbReference type="EMBL" id="MFC6386726.1"/>
    </source>
</evidence>
<accession>A0ABW1WGC6</accession>
<dbReference type="EMBL" id="JBHSTQ010000008">
    <property type="protein sequence ID" value="MFC6386726.1"/>
    <property type="molecule type" value="Genomic_DNA"/>
</dbReference>
<keyword evidence="3" id="KW-1185">Reference proteome</keyword>
<dbReference type="InterPro" id="IPR010998">
    <property type="entry name" value="Integrase_recombinase_N"/>
</dbReference>
<sequence>MKDLTRNMYQRAISTYAATHATASVRKMHMYMKDCIQDALQEGLIFKVITAIAMYH</sequence>
<evidence type="ECO:0000256" key="1">
    <source>
        <dbReference type="ARBA" id="ARBA00023125"/>
    </source>
</evidence>
<reference evidence="3" key="1">
    <citation type="journal article" date="2019" name="Int. J. Syst. Evol. Microbiol.">
        <title>The Global Catalogue of Microorganisms (GCM) 10K type strain sequencing project: providing services to taxonomists for standard genome sequencing and annotation.</title>
        <authorList>
            <consortium name="The Broad Institute Genomics Platform"/>
            <consortium name="The Broad Institute Genome Sequencing Center for Infectious Disease"/>
            <person name="Wu L."/>
            <person name="Ma J."/>
        </authorList>
    </citation>
    <scope>NUCLEOTIDE SEQUENCE [LARGE SCALE GENOMIC DNA]</scope>
    <source>
        <strain evidence="3">CCUG 42001</strain>
    </source>
</reference>
<proteinExistence type="predicted"/>
<keyword evidence="1" id="KW-0238">DNA-binding</keyword>
<protein>
    <submittedName>
        <fullName evidence="2">Uncharacterized protein</fullName>
    </submittedName>
</protein>
<name>A0ABW1WGC6_9BACL</name>
<dbReference type="RefSeq" id="WP_381452213.1">
    <property type="nucleotide sequence ID" value="NZ_JBHSTQ010000008.1"/>
</dbReference>
<comment type="caution">
    <text evidence="2">The sequence shown here is derived from an EMBL/GenBank/DDBJ whole genome shotgun (WGS) entry which is preliminary data.</text>
</comment>
<evidence type="ECO:0000313" key="3">
    <source>
        <dbReference type="Proteomes" id="UP001596267"/>
    </source>
</evidence>
<gene>
    <name evidence="2" type="ORF">ACFP7A_08930</name>
</gene>